<dbReference type="AlphaFoldDB" id="A0ABD1SAT0"/>
<keyword evidence="3" id="KW-1185">Reference proteome</keyword>
<sequence length="147" mass="16025">MAKWQIMQCCTSSQIVFDHSQLQPDKCGSDKVSGLPGKLTDKVKTCLWAQSGPKEVRHVLTCINNMQRICMGDLQRNKLGDAPSRQPDVHAVTITTMNHFTTICTITNTKGIIIPISPLSPISPAQNTKNPLSLSSPLPTAQTQTPT</sequence>
<gene>
    <name evidence="2" type="ORF">Fot_40356</name>
</gene>
<evidence type="ECO:0000313" key="3">
    <source>
        <dbReference type="Proteomes" id="UP001604277"/>
    </source>
</evidence>
<proteinExistence type="predicted"/>
<feature type="region of interest" description="Disordered" evidence="1">
    <location>
        <begin position="125"/>
        <end position="147"/>
    </location>
</feature>
<dbReference type="EMBL" id="JBFOLJ010000011">
    <property type="protein sequence ID" value="KAL2496599.1"/>
    <property type="molecule type" value="Genomic_DNA"/>
</dbReference>
<protein>
    <submittedName>
        <fullName evidence="2">Uncharacterized protein</fullName>
    </submittedName>
</protein>
<comment type="caution">
    <text evidence="2">The sequence shown here is derived from an EMBL/GenBank/DDBJ whole genome shotgun (WGS) entry which is preliminary data.</text>
</comment>
<evidence type="ECO:0000256" key="1">
    <source>
        <dbReference type="SAM" id="MobiDB-lite"/>
    </source>
</evidence>
<name>A0ABD1SAT0_9LAMI</name>
<reference evidence="3" key="1">
    <citation type="submission" date="2024-07" db="EMBL/GenBank/DDBJ databases">
        <title>Two chromosome-level genome assemblies of Korean endemic species Abeliophyllum distichum and Forsythia ovata (Oleaceae).</title>
        <authorList>
            <person name="Jang H."/>
        </authorList>
    </citation>
    <scope>NUCLEOTIDE SEQUENCE [LARGE SCALE GENOMIC DNA]</scope>
</reference>
<evidence type="ECO:0000313" key="2">
    <source>
        <dbReference type="EMBL" id="KAL2496599.1"/>
    </source>
</evidence>
<organism evidence="2 3">
    <name type="scientific">Forsythia ovata</name>
    <dbReference type="NCBI Taxonomy" id="205694"/>
    <lineage>
        <taxon>Eukaryota</taxon>
        <taxon>Viridiplantae</taxon>
        <taxon>Streptophyta</taxon>
        <taxon>Embryophyta</taxon>
        <taxon>Tracheophyta</taxon>
        <taxon>Spermatophyta</taxon>
        <taxon>Magnoliopsida</taxon>
        <taxon>eudicotyledons</taxon>
        <taxon>Gunneridae</taxon>
        <taxon>Pentapetalae</taxon>
        <taxon>asterids</taxon>
        <taxon>lamiids</taxon>
        <taxon>Lamiales</taxon>
        <taxon>Oleaceae</taxon>
        <taxon>Forsythieae</taxon>
        <taxon>Forsythia</taxon>
    </lineage>
</organism>
<accession>A0ABD1SAT0</accession>
<dbReference type="Proteomes" id="UP001604277">
    <property type="component" value="Unassembled WGS sequence"/>
</dbReference>